<evidence type="ECO:0000313" key="3">
    <source>
        <dbReference type="EMBL" id="TGO04855.1"/>
    </source>
</evidence>
<name>A0A4Z1DYW1_9MICO</name>
<organism evidence="3 4">
    <name type="scientific">Serinibacter arcticus</name>
    <dbReference type="NCBI Taxonomy" id="1655435"/>
    <lineage>
        <taxon>Bacteria</taxon>
        <taxon>Bacillati</taxon>
        <taxon>Actinomycetota</taxon>
        <taxon>Actinomycetes</taxon>
        <taxon>Micrococcales</taxon>
        <taxon>Beutenbergiaceae</taxon>
        <taxon>Serinibacter</taxon>
    </lineage>
</organism>
<dbReference type="EMBL" id="RHPJ01000003">
    <property type="protein sequence ID" value="TGO04855.1"/>
    <property type="molecule type" value="Genomic_DNA"/>
</dbReference>
<dbReference type="InterPro" id="IPR021403">
    <property type="entry name" value="DUF3043"/>
</dbReference>
<keyword evidence="2" id="KW-1133">Transmembrane helix</keyword>
<dbReference type="OrthoDB" id="5194448at2"/>
<evidence type="ECO:0000256" key="1">
    <source>
        <dbReference type="SAM" id="MobiDB-lite"/>
    </source>
</evidence>
<sequence>MFGRKKDSTLTPGSTIKAEDVGSLDAAMDAATGKGRATPKRREAEAKNRRPLVHNDPKLARSEQRKKNAEARAQMNAAMVSGDDRYLPAQHKGAQRRYIRDFVDARWSLGEFFLPVAFVFVIGTFVVGNRPEFALPLILALYGLVAIAVTDSVLMARRVRKRLRESFGEDKVQRGSIMYAVLRSFQMRPTRMPKPQVKRGQYPG</sequence>
<dbReference type="Proteomes" id="UP000297318">
    <property type="component" value="Unassembled WGS sequence"/>
</dbReference>
<keyword evidence="2" id="KW-0472">Membrane</keyword>
<feature type="compositionally biased region" description="Basic and acidic residues" evidence="1">
    <location>
        <begin position="40"/>
        <end position="70"/>
    </location>
</feature>
<evidence type="ECO:0000313" key="4">
    <source>
        <dbReference type="Proteomes" id="UP000297318"/>
    </source>
</evidence>
<dbReference type="AlphaFoldDB" id="A0A4Z1DYW1"/>
<proteinExistence type="predicted"/>
<keyword evidence="2" id="KW-0812">Transmembrane</keyword>
<accession>A0A4Z1DYW1</accession>
<comment type="caution">
    <text evidence="3">The sequence shown here is derived from an EMBL/GenBank/DDBJ whole genome shotgun (WGS) entry which is preliminary data.</text>
</comment>
<gene>
    <name evidence="3" type="ORF">SERN_2448</name>
</gene>
<feature type="transmembrane region" description="Helical" evidence="2">
    <location>
        <begin position="107"/>
        <end position="127"/>
    </location>
</feature>
<keyword evidence="4" id="KW-1185">Reference proteome</keyword>
<feature type="transmembrane region" description="Helical" evidence="2">
    <location>
        <begin position="133"/>
        <end position="154"/>
    </location>
</feature>
<feature type="region of interest" description="Disordered" evidence="1">
    <location>
        <begin position="27"/>
        <end position="73"/>
    </location>
</feature>
<protein>
    <submittedName>
        <fullName evidence="3">CblZ, a non-orthologous displacement for Alpha-ribazole-5'-phosphate phosphatase</fullName>
    </submittedName>
</protein>
<dbReference type="RefSeq" id="WP_135850386.1">
    <property type="nucleotide sequence ID" value="NZ_RHPJ01000003.1"/>
</dbReference>
<evidence type="ECO:0000256" key="2">
    <source>
        <dbReference type="SAM" id="Phobius"/>
    </source>
</evidence>
<dbReference type="Pfam" id="PF11241">
    <property type="entry name" value="DUF3043"/>
    <property type="match status" value="1"/>
</dbReference>
<reference evidence="3 4" key="1">
    <citation type="submission" date="2018-11" db="EMBL/GenBank/DDBJ databases">
        <title>Complete genome sequencing of the Actinobacteria Serinibacter sp. K3-2.</title>
        <authorList>
            <person name="Rakitin A.L."/>
            <person name="Beletsky A.V."/>
            <person name="Mardanov A.V."/>
            <person name="Ravin N.V."/>
            <person name="Gromova A.S."/>
            <person name="Filippova S.N."/>
            <person name="Gal'Chenko V.F."/>
        </authorList>
    </citation>
    <scope>NUCLEOTIDE SEQUENCE [LARGE SCALE GENOMIC DNA]</scope>
    <source>
        <strain evidence="3 4">K3-2</strain>
    </source>
</reference>